<sequence length="400" mass="44240">MKKILLISSLLIALILFVMPVNADNTGRQAVVYYNEACDECAIYINGELQEILQANQVEMVRKDYINQRENRKELNQKNDSLGVPLELQSHLVTFIDEGRIILQGEPPRHVVEDLLSTQNLPVRILIYSEEGEGDGYKAWAYSGPVQSYGPNEPITTYLIWFEANQASFENVSIDGTKSKLLPAVLLTGLIDGINPCAMAILLFFITFLFTIRKRRAAIARMGLVYIACVYIVYFLVGLGLLRATSLVQGHWLGQLGAALLILFGVTNLLGAVFPKFPIRLEVPEIGKEGLKNWMYRATLPATIVLGTLMGLESFPCSGGPYVAILGLLGSQTSFWEGFGYLALYNLMFIMPLVIILILALNPVMGAKIQAWERSSSHKVRGITGGVMALIGLALLIWVL</sequence>
<gene>
    <name evidence="2" type="ORF">SDC9_76886</name>
</gene>
<evidence type="ECO:0000313" key="2">
    <source>
        <dbReference type="EMBL" id="MPM30338.1"/>
    </source>
</evidence>
<dbReference type="AlphaFoldDB" id="A0A644YQR1"/>
<keyword evidence="1" id="KW-1133">Transmembrane helix</keyword>
<keyword evidence="1" id="KW-0812">Transmembrane</keyword>
<feature type="transmembrane region" description="Helical" evidence="1">
    <location>
        <begin position="382"/>
        <end position="399"/>
    </location>
</feature>
<protein>
    <submittedName>
        <fullName evidence="2">Uncharacterized protein</fullName>
    </submittedName>
</protein>
<organism evidence="2">
    <name type="scientific">bioreactor metagenome</name>
    <dbReference type="NCBI Taxonomy" id="1076179"/>
    <lineage>
        <taxon>unclassified sequences</taxon>
        <taxon>metagenomes</taxon>
        <taxon>ecological metagenomes</taxon>
    </lineage>
</organism>
<reference evidence="2" key="1">
    <citation type="submission" date="2019-08" db="EMBL/GenBank/DDBJ databases">
        <authorList>
            <person name="Kucharzyk K."/>
            <person name="Murdoch R.W."/>
            <person name="Higgins S."/>
            <person name="Loffler F."/>
        </authorList>
    </citation>
    <scope>NUCLEOTIDE SEQUENCE</scope>
</reference>
<name>A0A644YQR1_9ZZZZ</name>
<proteinExistence type="predicted"/>
<comment type="caution">
    <text evidence="2">The sequence shown here is derived from an EMBL/GenBank/DDBJ whole genome shotgun (WGS) entry which is preliminary data.</text>
</comment>
<keyword evidence="1" id="KW-0472">Membrane</keyword>
<dbReference type="PANTHER" id="PTHR31272:SF9">
    <property type="entry name" value="BLL1027 PROTEIN"/>
    <property type="match status" value="1"/>
</dbReference>
<dbReference type="InterPro" id="IPR051790">
    <property type="entry name" value="Cytochrome_c-biogenesis_DsbD"/>
</dbReference>
<dbReference type="PANTHER" id="PTHR31272">
    <property type="entry name" value="CYTOCHROME C-TYPE BIOGENESIS PROTEIN HI_1454-RELATED"/>
    <property type="match status" value="1"/>
</dbReference>
<feature type="transmembrane region" description="Helical" evidence="1">
    <location>
        <begin position="193"/>
        <end position="212"/>
    </location>
</feature>
<dbReference type="EMBL" id="VSSQ01005759">
    <property type="protein sequence ID" value="MPM30338.1"/>
    <property type="molecule type" value="Genomic_DNA"/>
</dbReference>
<feature type="transmembrane region" description="Helical" evidence="1">
    <location>
        <begin position="224"/>
        <end position="246"/>
    </location>
</feature>
<feature type="transmembrane region" description="Helical" evidence="1">
    <location>
        <begin position="252"/>
        <end position="274"/>
    </location>
</feature>
<accession>A0A644YQR1</accession>
<feature type="transmembrane region" description="Helical" evidence="1">
    <location>
        <begin position="339"/>
        <end position="361"/>
    </location>
</feature>
<evidence type="ECO:0000256" key="1">
    <source>
        <dbReference type="SAM" id="Phobius"/>
    </source>
</evidence>